<dbReference type="Proteomes" id="UP000034098">
    <property type="component" value="Unassembled WGS sequence"/>
</dbReference>
<evidence type="ECO:0000256" key="1">
    <source>
        <dbReference type="ARBA" id="ARBA00001947"/>
    </source>
</evidence>
<gene>
    <name evidence="7" type="primary">adh</name>
    <name evidence="7" type="ORF">RS82_02367</name>
</gene>
<dbReference type="PANTHER" id="PTHR42940:SF8">
    <property type="entry name" value="VACUOLAR PROTEIN SORTING-ASSOCIATED PROTEIN 11"/>
    <property type="match status" value="1"/>
</dbReference>
<comment type="caution">
    <text evidence="7">The sequence shown here is derived from an EMBL/GenBank/DDBJ whole genome shotgun (WGS) entry which is preliminary data.</text>
</comment>
<keyword evidence="8" id="KW-1185">Reference proteome</keyword>
<keyword evidence="4" id="KW-0862">Zinc</keyword>
<dbReference type="SUPFAM" id="SSF51735">
    <property type="entry name" value="NAD(P)-binding Rossmann-fold domains"/>
    <property type="match status" value="1"/>
</dbReference>
<dbReference type="AlphaFoldDB" id="A0A0M2HDP6"/>
<dbReference type="GO" id="GO:0046872">
    <property type="term" value="F:metal ion binding"/>
    <property type="evidence" value="ECO:0007669"/>
    <property type="project" value="UniProtKB-KW"/>
</dbReference>
<evidence type="ECO:0000313" key="7">
    <source>
        <dbReference type="EMBL" id="KJL42351.1"/>
    </source>
</evidence>
<evidence type="ECO:0000313" key="8">
    <source>
        <dbReference type="Proteomes" id="UP000034098"/>
    </source>
</evidence>
<dbReference type="Gene3D" id="3.90.180.10">
    <property type="entry name" value="Medium-chain alcohol dehydrogenases, catalytic domain"/>
    <property type="match status" value="1"/>
</dbReference>
<dbReference type="Pfam" id="PF00107">
    <property type="entry name" value="ADH_zinc_N"/>
    <property type="match status" value="1"/>
</dbReference>
<name>A0A0M2HDP6_MICTR</name>
<keyword evidence="5 7" id="KW-0560">Oxidoreductase</keyword>
<feature type="domain" description="Alcohol dehydrogenase-like C-terminal" evidence="6">
    <location>
        <begin position="75"/>
        <end position="192"/>
    </location>
</feature>
<evidence type="ECO:0000256" key="2">
    <source>
        <dbReference type="ARBA" id="ARBA00013190"/>
    </source>
</evidence>
<dbReference type="EMBL" id="JYJA01000035">
    <property type="protein sequence ID" value="KJL42351.1"/>
    <property type="molecule type" value="Genomic_DNA"/>
</dbReference>
<dbReference type="PANTHER" id="PTHR42940">
    <property type="entry name" value="ALCOHOL DEHYDROGENASE 1-RELATED"/>
    <property type="match status" value="1"/>
</dbReference>
<dbReference type="GO" id="GO:0004022">
    <property type="term" value="F:alcohol dehydrogenase (NAD+) activity"/>
    <property type="evidence" value="ECO:0007669"/>
    <property type="project" value="UniProtKB-EC"/>
</dbReference>
<dbReference type="Gene3D" id="3.40.50.720">
    <property type="entry name" value="NAD(P)-binding Rossmann-like Domain"/>
    <property type="match status" value="1"/>
</dbReference>
<accession>A0A0M2HDP6</accession>
<proteinExistence type="predicted"/>
<evidence type="ECO:0000256" key="4">
    <source>
        <dbReference type="ARBA" id="ARBA00022833"/>
    </source>
</evidence>
<evidence type="ECO:0000256" key="5">
    <source>
        <dbReference type="ARBA" id="ARBA00023002"/>
    </source>
</evidence>
<organism evidence="7 8">
    <name type="scientific">Microbacterium trichothecenolyticum</name>
    <name type="common">Aureobacterium trichothecenolyticum</name>
    <dbReference type="NCBI Taxonomy" id="69370"/>
    <lineage>
        <taxon>Bacteria</taxon>
        <taxon>Bacillati</taxon>
        <taxon>Actinomycetota</taxon>
        <taxon>Actinomycetes</taxon>
        <taxon>Micrococcales</taxon>
        <taxon>Microbacteriaceae</taxon>
        <taxon>Microbacterium</taxon>
    </lineage>
</organism>
<dbReference type="GO" id="GO:0005737">
    <property type="term" value="C:cytoplasm"/>
    <property type="evidence" value="ECO:0007669"/>
    <property type="project" value="TreeGrafter"/>
</dbReference>
<evidence type="ECO:0000256" key="3">
    <source>
        <dbReference type="ARBA" id="ARBA00022723"/>
    </source>
</evidence>
<keyword evidence="3" id="KW-0479">Metal-binding</keyword>
<evidence type="ECO:0000259" key="6">
    <source>
        <dbReference type="Pfam" id="PF00107"/>
    </source>
</evidence>
<reference evidence="7 8" key="1">
    <citation type="submission" date="2015-02" db="EMBL/GenBank/DDBJ databases">
        <title>Draft genome sequences of ten Microbacterium spp. with emphasis on heavy metal contaminated environments.</title>
        <authorList>
            <person name="Corretto E."/>
        </authorList>
    </citation>
    <scope>NUCLEOTIDE SEQUENCE [LARGE SCALE GENOMIC DNA]</scope>
    <source>
        <strain evidence="7 8">DSM 8608</strain>
    </source>
</reference>
<dbReference type="EC" id="1.1.1.1" evidence="2"/>
<sequence length="232" mass="23643">MVAIVMRSDSAGIGRDGGYAPRAVFRTDQAVLVPAGVSATAAAAATDAGRTAVHSVKNVAGVTSATRLGIVGLGGLGLIGLQTGLALGAEVYGAEPKEAARVRAFELGAKAVVEDVDDLAPFELDVIVDFAGYGSTTAKALRSVRAGGTVVLVGLGRDQATINTSDFALRGLTLKSSVTSTLEQLHETLELIGEGKVAPVTTEIGFDEIGEGIERVARGEVIGRLVAVFPDK</sequence>
<dbReference type="InterPro" id="IPR013149">
    <property type="entry name" value="ADH-like_C"/>
</dbReference>
<dbReference type="PATRIC" id="fig|69370.6.peg.2406"/>
<protein>
    <recommendedName>
        <fullName evidence="2">alcohol dehydrogenase</fullName>
        <ecNumber evidence="2">1.1.1.1</ecNumber>
    </recommendedName>
</protein>
<comment type="cofactor">
    <cofactor evidence="1">
        <name>Zn(2+)</name>
        <dbReference type="ChEBI" id="CHEBI:29105"/>
    </cofactor>
</comment>
<dbReference type="InterPro" id="IPR036291">
    <property type="entry name" value="NAD(P)-bd_dom_sf"/>
</dbReference>